<dbReference type="Gene3D" id="1.20.1330.10">
    <property type="entry name" value="f41 fragment of flagellin, N-terminal domain"/>
    <property type="match status" value="1"/>
</dbReference>
<proteinExistence type="inferred from homology"/>
<dbReference type="InterPro" id="IPR046358">
    <property type="entry name" value="Flagellin_C"/>
</dbReference>
<evidence type="ECO:0000256" key="1">
    <source>
        <dbReference type="ARBA" id="ARBA00005709"/>
    </source>
</evidence>
<accession>Q47HZ1</accession>
<dbReference type="InterPro" id="IPR042187">
    <property type="entry name" value="Flagellin_C_sub2"/>
</dbReference>
<evidence type="ECO:0000256" key="3">
    <source>
        <dbReference type="RuleBase" id="RU362073"/>
    </source>
</evidence>
<protein>
    <recommendedName>
        <fullName evidence="3">Flagellin</fullName>
    </recommendedName>
</protein>
<keyword evidence="6" id="KW-0966">Cell projection</keyword>
<reference evidence="6" key="1">
    <citation type="submission" date="2005-08" db="EMBL/GenBank/DDBJ databases">
        <title>Complete sequence of Dechloromonas aromatica RCB.</title>
        <authorList>
            <person name="Salinero K.K."/>
            <person name="Copeland A."/>
            <person name="Lucas S."/>
            <person name="Lapidus A."/>
            <person name="Barry K."/>
            <person name="Detter J.C."/>
            <person name="Glavina T."/>
            <person name="Hammon N."/>
            <person name="Israni S."/>
            <person name="Pitluck S."/>
            <person name="Di Bartolo G."/>
            <person name="Trong S."/>
            <person name="Schmutz J."/>
            <person name="Larimer F."/>
            <person name="Land M."/>
            <person name="Ivanova N."/>
            <person name="Richardson P."/>
        </authorList>
    </citation>
    <scope>NUCLEOTIDE SEQUENCE</scope>
    <source>
        <strain evidence="6">RCB</strain>
    </source>
</reference>
<comment type="function">
    <text evidence="3">Flagellin is the subunit protein which polymerizes to form the filaments of bacterial flagella.</text>
</comment>
<dbReference type="GO" id="GO:0005198">
    <property type="term" value="F:structural molecule activity"/>
    <property type="evidence" value="ECO:0007669"/>
    <property type="project" value="UniProtKB-UniRule"/>
</dbReference>
<dbReference type="PANTHER" id="PTHR42792:SF2">
    <property type="entry name" value="FLAGELLIN"/>
    <property type="match status" value="1"/>
</dbReference>
<evidence type="ECO:0000259" key="5">
    <source>
        <dbReference type="Pfam" id="PF00700"/>
    </source>
</evidence>
<dbReference type="AlphaFoldDB" id="Q47HZ1"/>
<sequence>MASVINTNLASLNAQRNLTTSQKSLNTSLQRLSSGLRVNSARDDAAGLGIATNMSAQSRGMTVATRNANDGISLAQTAEGGLATITDHLQRMRELATQAASGQYDSVNLAALDKEYQALQSEISRVATATTFNGKQILGSDSTMSFQIGAGTASENQIAVTTVTASMATGLFTSTDITTAAGAKTVMGTLDTALNTVNSARAGLGALQSRFDGVVTQLGAQIENTEAARSRIMDTDYAAETANLSRSQILQQAGTAMLAQANSIPQNVLSLLK</sequence>
<dbReference type="Pfam" id="PF00700">
    <property type="entry name" value="Flagellin_C"/>
    <property type="match status" value="1"/>
</dbReference>
<dbReference type="PRINTS" id="PR00207">
    <property type="entry name" value="FLAGELLIN"/>
</dbReference>
<evidence type="ECO:0000313" key="6">
    <source>
        <dbReference type="EMBL" id="AAZ45540.1"/>
    </source>
</evidence>
<dbReference type="GO" id="GO:0009288">
    <property type="term" value="C:bacterial-type flagellum"/>
    <property type="evidence" value="ECO:0007669"/>
    <property type="project" value="UniProtKB-SubCell"/>
</dbReference>
<dbReference type="PANTHER" id="PTHR42792">
    <property type="entry name" value="FLAGELLIN"/>
    <property type="match status" value="1"/>
</dbReference>
<dbReference type="eggNOG" id="COG1344">
    <property type="taxonomic scope" value="Bacteria"/>
</dbReference>
<comment type="subcellular location">
    <subcellularLocation>
        <location evidence="3">Secreted</location>
    </subcellularLocation>
    <subcellularLocation>
        <location evidence="3">Bacterial flagellum</location>
    </subcellularLocation>
</comment>
<dbReference type="OrthoDB" id="9796789at2"/>
<dbReference type="Gene3D" id="6.10.10.10">
    <property type="entry name" value="Flagellar export chaperone, C-terminal domain"/>
    <property type="match status" value="1"/>
</dbReference>
<dbReference type="HOGENOM" id="CLU_011142_2_2_4"/>
<keyword evidence="2 3" id="KW-0975">Bacterial flagellum</keyword>
<dbReference type="STRING" id="159087.Daro_0784"/>
<dbReference type="InterPro" id="IPR001492">
    <property type="entry name" value="Flagellin"/>
</dbReference>
<feature type="domain" description="Flagellin C-terminal" evidence="5">
    <location>
        <begin position="188"/>
        <end position="272"/>
    </location>
</feature>
<dbReference type="KEGG" id="dar:Daro_0784"/>
<feature type="domain" description="Flagellin N-terminal" evidence="4">
    <location>
        <begin position="5"/>
        <end position="139"/>
    </location>
</feature>
<gene>
    <name evidence="6" type="ordered locus">Daro_0784</name>
</gene>
<evidence type="ECO:0000259" key="4">
    <source>
        <dbReference type="Pfam" id="PF00669"/>
    </source>
</evidence>
<organism evidence="6">
    <name type="scientific">Dechloromonas aromatica (strain RCB)</name>
    <dbReference type="NCBI Taxonomy" id="159087"/>
    <lineage>
        <taxon>Bacteria</taxon>
        <taxon>Pseudomonadati</taxon>
        <taxon>Pseudomonadota</taxon>
        <taxon>Betaproteobacteria</taxon>
        <taxon>Rhodocyclales</taxon>
        <taxon>Azonexaceae</taxon>
        <taxon>Dechloromonas</taxon>
    </lineage>
</organism>
<dbReference type="GO" id="GO:0005576">
    <property type="term" value="C:extracellular region"/>
    <property type="evidence" value="ECO:0007669"/>
    <property type="project" value="UniProtKB-SubCell"/>
</dbReference>
<keyword evidence="3" id="KW-0964">Secreted</keyword>
<name>Q47HZ1_DECAR</name>
<dbReference type="EMBL" id="CP000089">
    <property type="protein sequence ID" value="AAZ45540.1"/>
    <property type="molecule type" value="Genomic_DNA"/>
</dbReference>
<dbReference type="Pfam" id="PF00669">
    <property type="entry name" value="Flagellin_N"/>
    <property type="match status" value="1"/>
</dbReference>
<dbReference type="Gene3D" id="6.10.280.190">
    <property type="match status" value="1"/>
</dbReference>
<dbReference type="InterPro" id="IPR001029">
    <property type="entry name" value="Flagellin_N"/>
</dbReference>
<dbReference type="SUPFAM" id="SSF64518">
    <property type="entry name" value="Phase 1 flagellin"/>
    <property type="match status" value="1"/>
</dbReference>
<comment type="similarity">
    <text evidence="1 3">Belongs to the bacterial flagellin family.</text>
</comment>
<evidence type="ECO:0000256" key="2">
    <source>
        <dbReference type="ARBA" id="ARBA00023143"/>
    </source>
</evidence>
<keyword evidence="6" id="KW-0282">Flagellum</keyword>
<keyword evidence="6" id="KW-0969">Cilium</keyword>